<dbReference type="InterPro" id="IPR029063">
    <property type="entry name" value="SAM-dependent_MTases_sf"/>
</dbReference>
<dbReference type="GO" id="GO:0009007">
    <property type="term" value="F:site-specific DNA-methyltransferase (adenine-specific) activity"/>
    <property type="evidence" value="ECO:0007669"/>
    <property type="project" value="UniProtKB-EC"/>
</dbReference>
<protein>
    <recommendedName>
        <fullName evidence="6">Site-specific DNA-methyltransferase (adenine-specific)</fullName>
    </recommendedName>
</protein>
<evidence type="ECO:0000313" key="5">
    <source>
        <dbReference type="Proteomes" id="UP000269872"/>
    </source>
</evidence>
<evidence type="ECO:0000256" key="3">
    <source>
        <dbReference type="ARBA" id="ARBA00022691"/>
    </source>
</evidence>
<evidence type="ECO:0000313" key="4">
    <source>
        <dbReference type="EMBL" id="RMV75608.1"/>
    </source>
</evidence>
<dbReference type="PANTHER" id="PTHR30481:SF4">
    <property type="entry name" value="SITE-SPECIFIC DNA-METHYLTRANSFERASE (ADENINE-SPECIFIC)"/>
    <property type="match status" value="1"/>
</dbReference>
<dbReference type="GO" id="GO:0009307">
    <property type="term" value="P:DNA restriction-modification system"/>
    <property type="evidence" value="ECO:0007669"/>
    <property type="project" value="InterPro"/>
</dbReference>
<gene>
    <name evidence="4" type="ORF">ALP05_102021</name>
</gene>
<keyword evidence="2" id="KW-0808">Transferase</keyword>
<dbReference type="RefSeq" id="WP_122340233.1">
    <property type="nucleotide sequence ID" value="NZ_RBUY01000084.1"/>
</dbReference>
<organism evidence="4 5">
    <name type="scientific">Pseudomonas caricapapayae</name>
    <dbReference type="NCBI Taxonomy" id="46678"/>
    <lineage>
        <taxon>Bacteria</taxon>
        <taxon>Pseudomonadati</taxon>
        <taxon>Pseudomonadota</taxon>
        <taxon>Gammaproteobacteria</taxon>
        <taxon>Pseudomonadales</taxon>
        <taxon>Pseudomonadaceae</taxon>
        <taxon>Pseudomonas</taxon>
    </lineage>
</organism>
<reference evidence="4 5" key="1">
    <citation type="submission" date="2018-08" db="EMBL/GenBank/DDBJ databases">
        <title>Recombination of ecologically and evolutionarily significant loci maintains genetic cohesion in the Pseudomonas syringae species complex.</title>
        <authorList>
            <person name="Dillon M."/>
            <person name="Thakur S."/>
            <person name="Almeida R.N.D."/>
            <person name="Weir B.S."/>
            <person name="Guttman D.S."/>
        </authorList>
    </citation>
    <scope>NUCLEOTIDE SEQUENCE [LARGE SCALE GENOMIC DNA]</scope>
    <source>
        <strain evidence="4 5">ICMP 7496</strain>
    </source>
</reference>
<evidence type="ECO:0000256" key="2">
    <source>
        <dbReference type="ARBA" id="ARBA00022679"/>
    </source>
</evidence>
<evidence type="ECO:0008006" key="6">
    <source>
        <dbReference type="Google" id="ProtNLM"/>
    </source>
</evidence>
<dbReference type="AlphaFoldDB" id="A0A3M6F554"/>
<name>A0A3M6F554_9PSED</name>
<dbReference type="Gene3D" id="3.40.50.150">
    <property type="entry name" value="Vaccinia Virus protein VP39"/>
    <property type="match status" value="2"/>
</dbReference>
<proteinExistence type="predicted"/>
<evidence type="ECO:0000256" key="1">
    <source>
        <dbReference type="ARBA" id="ARBA00022603"/>
    </source>
</evidence>
<dbReference type="GO" id="GO:0006298">
    <property type="term" value="P:mismatch repair"/>
    <property type="evidence" value="ECO:0007669"/>
    <property type="project" value="TreeGrafter"/>
</dbReference>
<comment type="caution">
    <text evidence="4">The sequence shown here is derived from an EMBL/GenBank/DDBJ whole genome shotgun (WGS) entry which is preliminary data.</text>
</comment>
<keyword evidence="3" id="KW-0949">S-adenosyl-L-methionine</keyword>
<dbReference type="PRINTS" id="PR00505">
    <property type="entry name" value="D12N6MTFRASE"/>
</dbReference>
<dbReference type="GO" id="GO:0043565">
    <property type="term" value="F:sequence-specific DNA binding"/>
    <property type="evidence" value="ECO:0007669"/>
    <property type="project" value="TreeGrafter"/>
</dbReference>
<dbReference type="GO" id="GO:0032259">
    <property type="term" value="P:methylation"/>
    <property type="evidence" value="ECO:0007669"/>
    <property type="project" value="UniProtKB-KW"/>
</dbReference>
<dbReference type="Pfam" id="PF02086">
    <property type="entry name" value="MethyltransfD12"/>
    <property type="match status" value="1"/>
</dbReference>
<accession>A0A3M6F554</accession>
<dbReference type="InterPro" id="IPR012327">
    <property type="entry name" value="MeTrfase_D12"/>
</dbReference>
<keyword evidence="1" id="KW-0489">Methyltransferase</keyword>
<sequence>MTVSSPVIRYHGGKFRLAPWVVEHFPPHTCYVESFGGAAGVLMQKPRSYAEVYNDLDGDVVNLFRTLQAADTRADLTERLVLTPYSRAEFELSWEPTDDNVERARRLIIRAQMGFGSAGATKGVTGFRIDTKRQYGTAQQLWARYPDQVANIGQRLTGVLIENRPAIEVLLAHDAESTLHYVDPPYLHGTRVNGAAKGRYYKHELDDLQHLELLATLQQLKGMVVLSGYPSAIYTESLKGWTCNTTNARISAGRGGAVRQECIWINPRCMQALQQTGLNLGETA</sequence>
<dbReference type="GO" id="GO:1904047">
    <property type="term" value="F:S-adenosyl-L-methionine binding"/>
    <property type="evidence" value="ECO:0007669"/>
    <property type="project" value="TreeGrafter"/>
</dbReference>
<dbReference type="Proteomes" id="UP000269872">
    <property type="component" value="Unassembled WGS sequence"/>
</dbReference>
<dbReference type="EMBL" id="RBUY01000084">
    <property type="protein sequence ID" value="RMV75608.1"/>
    <property type="molecule type" value="Genomic_DNA"/>
</dbReference>
<dbReference type="SUPFAM" id="SSF53335">
    <property type="entry name" value="S-adenosyl-L-methionine-dependent methyltransferases"/>
    <property type="match status" value="1"/>
</dbReference>
<dbReference type="PANTHER" id="PTHR30481">
    <property type="entry name" value="DNA ADENINE METHYLASE"/>
    <property type="match status" value="1"/>
</dbReference>